<dbReference type="EMBL" id="NRDI02000002">
    <property type="protein sequence ID" value="KAI1519388.1"/>
    <property type="molecule type" value="Genomic_DNA"/>
</dbReference>
<keyword evidence="2" id="KW-1133">Transmembrane helix</keyword>
<dbReference type="PANTHER" id="PTHR35896:SF3">
    <property type="entry name" value="MAJOR FACILITATOR SUPERFAMILY TRANSPORTER"/>
    <property type="match status" value="1"/>
</dbReference>
<keyword evidence="2" id="KW-0472">Membrane</keyword>
<reference evidence="4" key="2">
    <citation type="submission" date="2021-05" db="EMBL/GenBank/DDBJ databases">
        <authorList>
            <person name="Moolhuijzen P.M."/>
            <person name="Moffat C.S."/>
        </authorList>
    </citation>
    <scope>NUCLEOTIDE SEQUENCE</scope>
    <source>
        <strain evidence="4">86-124</strain>
    </source>
</reference>
<feature type="region of interest" description="Disordered" evidence="1">
    <location>
        <begin position="1"/>
        <end position="25"/>
    </location>
</feature>
<feature type="transmembrane region" description="Helical" evidence="2">
    <location>
        <begin position="47"/>
        <end position="69"/>
    </location>
</feature>
<evidence type="ECO:0000313" key="3">
    <source>
        <dbReference type="EMBL" id="KAF7566434.1"/>
    </source>
</evidence>
<keyword evidence="2" id="KW-0812">Transmembrane</keyword>
<keyword evidence="6" id="KW-1185">Reference proteome</keyword>
<dbReference type="PANTHER" id="PTHR35896">
    <property type="entry name" value="IG-LIKE DOMAIN-CONTAINING PROTEIN"/>
    <property type="match status" value="1"/>
</dbReference>
<evidence type="ECO:0000313" key="4">
    <source>
        <dbReference type="EMBL" id="KAI1519388.1"/>
    </source>
</evidence>
<dbReference type="OMA" id="FNIRYTH"/>
<gene>
    <name evidence="4" type="ORF">Ptr86124_002516</name>
    <name evidence="3" type="ORF">PtrM4_147540</name>
</gene>
<evidence type="ECO:0000256" key="2">
    <source>
        <dbReference type="SAM" id="Phobius"/>
    </source>
</evidence>
<accession>A0A2W1EZA8</accession>
<sequence>MDYRDESVKSLISEPSEHNQSSTSALLPSGVTQCEHDIRPRPNRFSYLLTATLVATILMWLSTFTWYYYHNKAVSPFALIDRGNCGHSVEEAKVKDCVFDIMLSAWVPKPCYDKELSDSILAANNFTYWDSNNGGQEVSEEEIRKGEFNIRYTHGTYHAQHCLYLWKLQMKAQKSSVRVLDSLSRNQMHIAHCHKVLSMDLSERHIQRLKSKGGTPINGVKSFLTCSEG</sequence>
<dbReference type="InterPro" id="IPR053008">
    <property type="entry name" value="Phomopsin_biosynth_assoc"/>
</dbReference>
<reference evidence="3" key="1">
    <citation type="journal article" date="2018" name="BMC Genomics">
        <title>Comparative genomics of the wheat fungal pathogen Pyrenophora tritici-repentis reveals chromosomal variations and genome plasticity.</title>
        <authorList>
            <person name="Moolhuijzen P."/>
            <person name="See P.T."/>
            <person name="Hane J.K."/>
            <person name="Shi G."/>
            <person name="Liu Z."/>
            <person name="Oliver R.P."/>
            <person name="Moffat C.S."/>
        </authorList>
    </citation>
    <scope>NUCLEOTIDE SEQUENCE [LARGE SCALE GENOMIC DNA]</scope>
    <source>
        <strain evidence="3">M4</strain>
    </source>
</reference>
<evidence type="ECO:0000256" key="1">
    <source>
        <dbReference type="SAM" id="MobiDB-lite"/>
    </source>
</evidence>
<dbReference type="AlphaFoldDB" id="A0A2W1EZA8"/>
<reference evidence="6" key="4">
    <citation type="journal article" date="2022" name="Microb. Genom.">
        <title>A global pangenome for the wheat fungal pathogen Pyrenophora tritici-repentis and prediction of effector protein structural homology.</title>
        <authorList>
            <person name="Moolhuijzen P.M."/>
            <person name="See P.T."/>
            <person name="Shi G."/>
            <person name="Powell H.R."/>
            <person name="Cockram J."/>
            <person name="Jorgensen L.N."/>
            <person name="Benslimane H."/>
            <person name="Strelkov S.E."/>
            <person name="Turner J."/>
            <person name="Liu Z."/>
            <person name="Moffat C.S."/>
        </authorList>
    </citation>
    <scope>NUCLEOTIDE SEQUENCE [LARGE SCALE GENOMIC DNA]</scope>
</reference>
<comment type="caution">
    <text evidence="3">The sequence shown here is derived from an EMBL/GenBank/DDBJ whole genome shotgun (WGS) entry which is preliminary data.</text>
</comment>
<dbReference type="OrthoDB" id="3501153at2759"/>
<name>A0A2W1EZA8_9PLEO</name>
<evidence type="ECO:0000313" key="6">
    <source>
        <dbReference type="Proteomes" id="UP000249757"/>
    </source>
</evidence>
<reference evidence="4" key="3">
    <citation type="journal article" date="2022" name="bioRxiv">
        <title>A global pangenome for the wheat fungal pathogen Pyrenophora tritici-repentis and prediction of effector protein structural homology.</title>
        <authorList>
            <person name="Moolhuijzen P."/>
            <person name="See P.T."/>
            <person name="Shi G."/>
            <person name="Powell H.R."/>
            <person name="Cockram J."/>
            <person name="Jorgensen L.N."/>
            <person name="Benslimane H."/>
            <person name="Strelkov S.E."/>
            <person name="Turner J."/>
            <person name="Liu Z."/>
            <person name="Moffat C.S."/>
        </authorList>
    </citation>
    <scope>NUCLEOTIDE SEQUENCE</scope>
    <source>
        <strain evidence="4">86-124</strain>
    </source>
</reference>
<protein>
    <submittedName>
        <fullName evidence="3">Uncharacterized protein</fullName>
    </submittedName>
</protein>
<dbReference type="Proteomes" id="UP000245464">
    <property type="component" value="Chromosome 9"/>
</dbReference>
<proteinExistence type="predicted"/>
<evidence type="ECO:0000313" key="5">
    <source>
        <dbReference type="Proteomes" id="UP000245464"/>
    </source>
</evidence>
<dbReference type="EMBL" id="NQIK02000009">
    <property type="protein sequence ID" value="KAF7566434.1"/>
    <property type="molecule type" value="Genomic_DNA"/>
</dbReference>
<dbReference type="Proteomes" id="UP000249757">
    <property type="component" value="Unassembled WGS sequence"/>
</dbReference>
<organism evidence="3 5">
    <name type="scientific">Pyrenophora tritici-repentis</name>
    <dbReference type="NCBI Taxonomy" id="45151"/>
    <lineage>
        <taxon>Eukaryota</taxon>
        <taxon>Fungi</taxon>
        <taxon>Dikarya</taxon>
        <taxon>Ascomycota</taxon>
        <taxon>Pezizomycotina</taxon>
        <taxon>Dothideomycetes</taxon>
        <taxon>Pleosporomycetidae</taxon>
        <taxon>Pleosporales</taxon>
        <taxon>Pleosporineae</taxon>
        <taxon>Pleosporaceae</taxon>
        <taxon>Pyrenophora</taxon>
    </lineage>
</organism>